<dbReference type="InterPro" id="IPR001810">
    <property type="entry name" value="F-box_dom"/>
</dbReference>
<feature type="region of interest" description="Disordered" evidence="1">
    <location>
        <begin position="629"/>
        <end position="675"/>
    </location>
</feature>
<sequence length="675" mass="75731">MSSVPNEILLEIFAYLPQDSKDRSLIQVAATSRRFCTLARLLLFAASAYNPYHDLDDMESISVSESAPQAAGEPPSQRLEFLTSTAIAPLIKTLRIWTNEDIMVIEDDPAIHPFLDTIFSGLPRFTALRKLTAKDLTFTRETLRALALAPPGLDLKMYNCGFRTNFLPDEVDSQPFWDASLDVTIFASRFSFQFVLELGSEASAAYSGHRHIPEWNFLRKEHLSAFTLTVVNADDIPSELPSLRELYISLDATLYPDLMTKTLKRLSLVHFPVLKVLGIAFITVTSGHNFRYGLPEDPSVREHGPFPMLEEFHGAPELISFFCKRLPTLWRIARWPLDSEPLGPQCTYRDRELSTEEFLAVVREAELPTSIAHVSMDLDIRDHRPEQPYLASLFRDHFLNLSEFNLRTWTCPQQADERVLSFFDVFTSKDVPATLRVLAVELWEWVGQTPRKLDCNSRRGDIWPEIVVDDLQVQCPHIRVISIVDPGFMVDWRKDENGVVAIDVAPTHDERQTNPWHASPCTPHSRRPDRFAGEHHLTRFGPLPLVHLCAAETSGCYACVATADYVQSSRDDMDVHDSASTVDVFPHSATRRPFPGTRRSLLILQHRPAPQSQSSHERLLHAAALPTKSSAVPQHAPGLPSSEAVATSIPPPANAKPSTHPPAGYSRSKAAAPSF</sequence>
<keyword evidence="4" id="KW-1185">Reference proteome</keyword>
<feature type="domain" description="F-box" evidence="2">
    <location>
        <begin position="2"/>
        <end position="40"/>
    </location>
</feature>
<evidence type="ECO:0000256" key="1">
    <source>
        <dbReference type="SAM" id="MobiDB-lite"/>
    </source>
</evidence>
<proteinExistence type="predicted"/>
<dbReference type="SUPFAM" id="SSF81383">
    <property type="entry name" value="F-box domain"/>
    <property type="match status" value="1"/>
</dbReference>
<dbReference type="Pfam" id="PF12937">
    <property type="entry name" value="F-box-like"/>
    <property type="match status" value="1"/>
</dbReference>
<name>A0ABQ0L4T1_MYCCL</name>
<dbReference type="Proteomes" id="UP000815677">
    <property type="component" value="Unassembled WGS sequence"/>
</dbReference>
<evidence type="ECO:0000313" key="3">
    <source>
        <dbReference type="EMBL" id="GAT45915.1"/>
    </source>
</evidence>
<dbReference type="Gene3D" id="1.20.1280.50">
    <property type="match status" value="1"/>
</dbReference>
<evidence type="ECO:0000313" key="4">
    <source>
        <dbReference type="Proteomes" id="UP000815677"/>
    </source>
</evidence>
<protein>
    <recommendedName>
        <fullName evidence="2">F-box domain-containing protein</fullName>
    </recommendedName>
</protein>
<evidence type="ECO:0000259" key="2">
    <source>
        <dbReference type="Pfam" id="PF12937"/>
    </source>
</evidence>
<accession>A0ABQ0L4T1</accession>
<dbReference type="InterPro" id="IPR036047">
    <property type="entry name" value="F-box-like_dom_sf"/>
</dbReference>
<organism evidence="3 4">
    <name type="scientific">Mycena chlorophos</name>
    <name type="common">Agaric fungus</name>
    <name type="synonym">Agaricus chlorophos</name>
    <dbReference type="NCBI Taxonomy" id="658473"/>
    <lineage>
        <taxon>Eukaryota</taxon>
        <taxon>Fungi</taxon>
        <taxon>Dikarya</taxon>
        <taxon>Basidiomycota</taxon>
        <taxon>Agaricomycotina</taxon>
        <taxon>Agaricomycetes</taxon>
        <taxon>Agaricomycetidae</taxon>
        <taxon>Agaricales</taxon>
        <taxon>Marasmiineae</taxon>
        <taxon>Mycenaceae</taxon>
        <taxon>Mycena</taxon>
    </lineage>
</organism>
<dbReference type="CDD" id="cd09917">
    <property type="entry name" value="F-box_SF"/>
    <property type="match status" value="1"/>
</dbReference>
<gene>
    <name evidence="3" type="ORF">MCHLO_03466</name>
</gene>
<dbReference type="EMBL" id="DF841963">
    <property type="protein sequence ID" value="GAT45915.1"/>
    <property type="molecule type" value="Genomic_DNA"/>
</dbReference>
<reference evidence="3" key="1">
    <citation type="submission" date="2014-09" db="EMBL/GenBank/DDBJ databases">
        <title>Genome sequence of the luminous mushroom Mycena chlorophos for searching fungal bioluminescence genes.</title>
        <authorList>
            <person name="Tanaka Y."/>
            <person name="Kasuga D."/>
            <person name="Oba Y."/>
            <person name="Hase S."/>
            <person name="Sato K."/>
            <person name="Oba Y."/>
            <person name="Sakakibara Y."/>
        </authorList>
    </citation>
    <scope>NUCLEOTIDE SEQUENCE</scope>
</reference>